<name>A0ABX0J184_9BACL</name>
<dbReference type="RefSeq" id="WP_166148742.1">
    <property type="nucleotide sequence ID" value="NZ_JAAOIW010000003.1"/>
</dbReference>
<feature type="transmembrane region" description="Helical" evidence="1">
    <location>
        <begin position="96"/>
        <end position="117"/>
    </location>
</feature>
<dbReference type="EMBL" id="JAAOIW010000003">
    <property type="protein sequence ID" value="NHN30067.1"/>
    <property type="molecule type" value="Genomic_DNA"/>
</dbReference>
<keyword evidence="1" id="KW-0472">Membrane</keyword>
<gene>
    <name evidence="2" type="ORF">G9U52_09495</name>
</gene>
<comment type="caution">
    <text evidence="2">The sequence shown here is derived from an EMBL/GenBank/DDBJ whole genome shotgun (WGS) entry which is preliminary data.</text>
</comment>
<evidence type="ECO:0000256" key="1">
    <source>
        <dbReference type="SAM" id="Phobius"/>
    </source>
</evidence>
<keyword evidence="1" id="KW-1133">Transmembrane helix</keyword>
<organism evidence="2 3">
    <name type="scientific">Paenibacillus agricola</name>
    <dbReference type="NCBI Taxonomy" id="2716264"/>
    <lineage>
        <taxon>Bacteria</taxon>
        <taxon>Bacillati</taxon>
        <taxon>Bacillota</taxon>
        <taxon>Bacilli</taxon>
        <taxon>Bacillales</taxon>
        <taxon>Paenibacillaceae</taxon>
        <taxon>Paenibacillus</taxon>
    </lineage>
</organism>
<reference evidence="2" key="1">
    <citation type="submission" date="2020-03" db="EMBL/GenBank/DDBJ databases">
        <title>Draft sequencing of Paenibacilllus sp. S3N08.</title>
        <authorList>
            <person name="Kim D.-U."/>
        </authorList>
    </citation>
    <scope>NUCLEOTIDE SEQUENCE</scope>
    <source>
        <strain evidence="2">S3N08</strain>
    </source>
</reference>
<feature type="transmembrane region" description="Helical" evidence="1">
    <location>
        <begin position="38"/>
        <end position="58"/>
    </location>
</feature>
<sequence length="119" mass="12721">MKQSPLFSGLMVAMVFMLLGTLLTSLLMLATNLQENSLYSYTMSIHGIAMLIGGITAGKRSGSKGWYHGGLLGMVYACIVWTIGFLAYDIGLTTQVLYLVVLTTISGALGGMLGIHLKK</sequence>
<protein>
    <submittedName>
        <fullName evidence="2">TIGR04086 family membrane protein</fullName>
    </submittedName>
</protein>
<dbReference type="InterPro" id="IPR023804">
    <property type="entry name" value="DUF3792_TM"/>
</dbReference>
<evidence type="ECO:0000313" key="3">
    <source>
        <dbReference type="Proteomes" id="UP001165962"/>
    </source>
</evidence>
<dbReference type="Proteomes" id="UP001165962">
    <property type="component" value="Unassembled WGS sequence"/>
</dbReference>
<dbReference type="Pfam" id="PF12670">
    <property type="entry name" value="DUF3792"/>
    <property type="match status" value="1"/>
</dbReference>
<proteinExistence type="predicted"/>
<keyword evidence="3" id="KW-1185">Reference proteome</keyword>
<keyword evidence="1" id="KW-0812">Transmembrane</keyword>
<feature type="transmembrane region" description="Helical" evidence="1">
    <location>
        <begin position="70"/>
        <end position="90"/>
    </location>
</feature>
<dbReference type="NCBIfam" id="TIGR04086">
    <property type="entry name" value="TIGR04086_membr"/>
    <property type="match status" value="1"/>
</dbReference>
<accession>A0ABX0J184</accession>
<feature type="transmembrane region" description="Helical" evidence="1">
    <location>
        <begin position="7"/>
        <end position="32"/>
    </location>
</feature>
<evidence type="ECO:0000313" key="2">
    <source>
        <dbReference type="EMBL" id="NHN30067.1"/>
    </source>
</evidence>